<dbReference type="InterPro" id="IPR045101">
    <property type="entry name" value="PTP_PTEN"/>
</dbReference>
<dbReference type="SUPFAM" id="SSF49562">
    <property type="entry name" value="C2 domain (Calcium/lipid-binding domain, CaLB)"/>
    <property type="match status" value="2"/>
</dbReference>
<dbReference type="GO" id="GO:0004725">
    <property type="term" value="F:protein tyrosine phosphatase activity"/>
    <property type="evidence" value="ECO:0007669"/>
    <property type="project" value="UniProtKB-EC"/>
</dbReference>
<evidence type="ECO:0000256" key="8">
    <source>
        <dbReference type="ARBA" id="ARBA00022912"/>
    </source>
</evidence>
<evidence type="ECO:0000256" key="15">
    <source>
        <dbReference type="ARBA" id="ARBA00043762"/>
    </source>
</evidence>
<keyword evidence="26" id="KW-1185">Reference proteome</keyword>
<dbReference type="GO" id="GO:0008285">
    <property type="term" value="P:negative regulation of cell population proliferation"/>
    <property type="evidence" value="ECO:0007669"/>
    <property type="project" value="TreeGrafter"/>
</dbReference>
<dbReference type="GO" id="GO:0043491">
    <property type="term" value="P:phosphatidylinositol 3-kinase/protein kinase B signal transduction"/>
    <property type="evidence" value="ECO:0007669"/>
    <property type="project" value="TreeGrafter"/>
</dbReference>
<dbReference type="OrthoDB" id="16692at2759"/>
<evidence type="ECO:0000256" key="11">
    <source>
        <dbReference type="ARBA" id="ARBA00034268"/>
    </source>
</evidence>
<dbReference type="PROSITE" id="PS50056">
    <property type="entry name" value="TYR_PHOSPHATASE_2"/>
    <property type="match status" value="1"/>
</dbReference>
<gene>
    <name evidence="24" type="ORF">SSS_2249</name>
</gene>
<evidence type="ECO:0000256" key="13">
    <source>
        <dbReference type="ARBA" id="ARBA00043734"/>
    </source>
</evidence>
<comment type="catalytic activity">
    <reaction evidence="11">
        <text>1,2-dioctanoyl-sn-glycero-3-phospho-(1D-myo-inositol-3,4,5-trisphosphate) + H2O = 1,2-dioctanoyl-sn-glycero-3-phospho-(1D-myo-inositol-4,5-bisphosphate) + phosphate</text>
        <dbReference type="Rhea" id="RHEA:43552"/>
        <dbReference type="ChEBI" id="CHEBI:15377"/>
        <dbReference type="ChEBI" id="CHEBI:43474"/>
        <dbReference type="ChEBI" id="CHEBI:83416"/>
        <dbReference type="ChEBI" id="CHEBI:83419"/>
    </reaction>
    <physiologicalReaction direction="left-to-right" evidence="11">
        <dbReference type="Rhea" id="RHEA:43553"/>
    </physiologicalReaction>
</comment>
<dbReference type="EMBL" id="WVUK01000065">
    <property type="protein sequence ID" value="KAF7489444.1"/>
    <property type="molecule type" value="Genomic_DNA"/>
</dbReference>
<dbReference type="AlphaFoldDB" id="A0A834R1U9"/>
<dbReference type="PANTHER" id="PTHR12305:SF81">
    <property type="entry name" value="PHOSPHATIDYLINOSITOL 3,4,5-TRISPHOSPHATE 3-PHOSPHATASE AND DUAL-SPECIFICITY PROTEIN PHOSPHATASE PTEN"/>
    <property type="match status" value="1"/>
</dbReference>
<name>A0A834R1U9_SARSC</name>
<reference evidence="24" key="2">
    <citation type="submission" date="2020-01" db="EMBL/GenBank/DDBJ databases">
        <authorList>
            <person name="Korhonen P.K.K."/>
            <person name="Guangxu M.G."/>
            <person name="Wang T.W."/>
            <person name="Stroehlein A.J.S."/>
            <person name="Young N.D."/>
            <person name="Ang C.-S.A."/>
            <person name="Fernando D.W.F."/>
            <person name="Lu H.L."/>
            <person name="Taylor S.T."/>
            <person name="Ehtesham M.E.M."/>
            <person name="Najaraj S.H.N."/>
            <person name="Harsha G.H.G."/>
            <person name="Madugundu A.M."/>
            <person name="Renuse S.R."/>
            <person name="Holt D.H."/>
            <person name="Pandey A.P."/>
            <person name="Papenfuss A.P."/>
            <person name="Gasser R.B.G."/>
            <person name="Fischer K.F."/>
        </authorList>
    </citation>
    <scope>NUCLEOTIDE SEQUENCE</scope>
    <source>
        <strain evidence="24">SSS_KF_BRIS2020</strain>
    </source>
</reference>
<proteinExistence type="inferred from homology"/>
<comment type="catalytic activity">
    <reaction evidence="14">
        <text>a 1,2-diacyl-sn-glycero-3-phospho-(1D-myo-inositol-3,4,5-trisphosphate) + H2O = a 1,2-diacyl-sn-glycero-3-phospho-(1D-myo-inositol-4,5-bisphosphate) + phosphate</text>
        <dbReference type="Rhea" id="RHEA:25017"/>
        <dbReference type="ChEBI" id="CHEBI:15377"/>
        <dbReference type="ChEBI" id="CHEBI:43474"/>
        <dbReference type="ChEBI" id="CHEBI:57836"/>
        <dbReference type="ChEBI" id="CHEBI:58456"/>
        <dbReference type="EC" id="3.1.3.67"/>
    </reaction>
    <physiologicalReaction direction="left-to-right" evidence="14">
        <dbReference type="Rhea" id="RHEA:25018"/>
    </physiologicalReaction>
</comment>
<dbReference type="EC" id="3.1.3.48" evidence="4"/>
<evidence type="ECO:0000256" key="1">
    <source>
        <dbReference type="ARBA" id="ARBA00004496"/>
    </source>
</evidence>
<accession>A0A834R1U9</accession>
<dbReference type="FunFam" id="3.90.190.10:FF:000029">
    <property type="entry name" value="Phosphatidylinositol 3,4,5-trisphosphate 3-phosphatase and dual-specificity protein phosphatase PTEN"/>
    <property type="match status" value="1"/>
</dbReference>
<organism evidence="24">
    <name type="scientific">Sarcoptes scabiei</name>
    <name type="common">Itch mite</name>
    <name type="synonym">Acarus scabiei</name>
    <dbReference type="NCBI Taxonomy" id="52283"/>
    <lineage>
        <taxon>Eukaryota</taxon>
        <taxon>Metazoa</taxon>
        <taxon>Ecdysozoa</taxon>
        <taxon>Arthropoda</taxon>
        <taxon>Chelicerata</taxon>
        <taxon>Arachnida</taxon>
        <taxon>Acari</taxon>
        <taxon>Acariformes</taxon>
        <taxon>Sarcoptiformes</taxon>
        <taxon>Astigmata</taxon>
        <taxon>Psoroptidia</taxon>
        <taxon>Sarcoptoidea</taxon>
        <taxon>Sarcoptidae</taxon>
        <taxon>Sarcoptinae</taxon>
        <taxon>Sarcoptes</taxon>
    </lineage>
</organism>
<comment type="similarity">
    <text evidence="2">Belongs to the PTEN phosphatase protein family.</text>
</comment>
<feature type="region of interest" description="Disordered" evidence="20">
    <location>
        <begin position="595"/>
        <end position="626"/>
    </location>
</feature>
<evidence type="ECO:0000256" key="5">
    <source>
        <dbReference type="ARBA" id="ARBA00013081"/>
    </source>
</evidence>
<dbReference type="GO" id="GO:0005886">
    <property type="term" value="C:plasma membrane"/>
    <property type="evidence" value="ECO:0007669"/>
    <property type="project" value="TreeGrafter"/>
</dbReference>
<feature type="compositionally biased region" description="Basic and acidic residues" evidence="20">
    <location>
        <begin position="611"/>
        <end position="626"/>
    </location>
</feature>
<reference evidence="26" key="1">
    <citation type="journal article" date="2020" name="PLoS Negl. Trop. Dis.">
        <title>High-quality nuclear genome for Sarcoptes scabiei-A critical resource for a neglected parasite.</title>
        <authorList>
            <person name="Korhonen P.K."/>
            <person name="Gasser R.B."/>
            <person name="Ma G."/>
            <person name="Wang T."/>
            <person name="Stroehlein A.J."/>
            <person name="Young N.D."/>
            <person name="Ang C.S."/>
            <person name="Fernando D.D."/>
            <person name="Lu H.C."/>
            <person name="Taylor S."/>
            <person name="Reynolds S.L."/>
            <person name="Mofiz E."/>
            <person name="Najaraj S.H."/>
            <person name="Gowda H."/>
            <person name="Madugundu A."/>
            <person name="Renuse S."/>
            <person name="Holt D."/>
            <person name="Pandey A."/>
            <person name="Papenfuss A.T."/>
            <person name="Fischer K."/>
        </authorList>
    </citation>
    <scope>NUCLEOTIDE SEQUENCE [LARGE SCALE GENOMIC DNA]</scope>
</reference>
<comment type="catalytic activity">
    <reaction evidence="17">
        <text>O-phospho-L-seryl-[protein] + H2O = L-seryl-[protein] + phosphate</text>
        <dbReference type="Rhea" id="RHEA:20629"/>
        <dbReference type="Rhea" id="RHEA-COMP:9863"/>
        <dbReference type="Rhea" id="RHEA-COMP:11604"/>
        <dbReference type="ChEBI" id="CHEBI:15377"/>
        <dbReference type="ChEBI" id="CHEBI:29999"/>
        <dbReference type="ChEBI" id="CHEBI:43474"/>
        <dbReference type="ChEBI" id="CHEBI:83421"/>
        <dbReference type="EC" id="3.1.3.16"/>
    </reaction>
    <physiologicalReaction direction="left-to-right" evidence="17">
        <dbReference type="Rhea" id="RHEA:20630"/>
    </physiologicalReaction>
</comment>
<evidence type="ECO:0000256" key="14">
    <source>
        <dbReference type="ARBA" id="ARBA00043760"/>
    </source>
</evidence>
<dbReference type="GO" id="GO:0051896">
    <property type="term" value="P:regulation of phosphatidylinositol 3-kinase/protein kinase B signal transduction"/>
    <property type="evidence" value="ECO:0007669"/>
    <property type="project" value="TreeGrafter"/>
</dbReference>
<evidence type="ECO:0000256" key="20">
    <source>
        <dbReference type="SAM" id="MobiDB-lite"/>
    </source>
</evidence>
<keyword evidence="9" id="KW-0443">Lipid metabolism</keyword>
<dbReference type="InterPro" id="IPR029023">
    <property type="entry name" value="Tensin_phosphatase"/>
</dbReference>
<evidence type="ECO:0000256" key="3">
    <source>
        <dbReference type="ARBA" id="ARBA00013015"/>
    </source>
</evidence>
<dbReference type="GO" id="GO:0004722">
    <property type="term" value="F:protein serine/threonine phosphatase activity"/>
    <property type="evidence" value="ECO:0007669"/>
    <property type="project" value="UniProtKB-EC"/>
</dbReference>
<evidence type="ECO:0000256" key="17">
    <source>
        <dbReference type="ARBA" id="ARBA00047986"/>
    </source>
</evidence>
<keyword evidence="8" id="KW-0904">Protein phosphatase</keyword>
<evidence type="ECO:0000256" key="4">
    <source>
        <dbReference type="ARBA" id="ARBA00013064"/>
    </source>
</evidence>
<dbReference type="Gene3D" id="2.60.40.1110">
    <property type="match status" value="2"/>
</dbReference>
<evidence type="ECO:0000256" key="9">
    <source>
        <dbReference type="ARBA" id="ARBA00023098"/>
    </source>
</evidence>
<evidence type="ECO:0000256" key="7">
    <source>
        <dbReference type="ARBA" id="ARBA00022801"/>
    </source>
</evidence>
<dbReference type="PANTHER" id="PTHR12305">
    <property type="entry name" value="PHOSPHATASE WITH HOMOLOGY TO TENSIN"/>
    <property type="match status" value="1"/>
</dbReference>
<feature type="domain" description="Tyrosine specific protein phosphatases" evidence="21">
    <location>
        <begin position="105"/>
        <end position="143"/>
    </location>
</feature>
<dbReference type="Proteomes" id="UP000070412">
    <property type="component" value="Unassembled WGS sequence"/>
</dbReference>
<dbReference type="GO" id="GO:0005634">
    <property type="term" value="C:nucleus"/>
    <property type="evidence" value="ECO:0007669"/>
    <property type="project" value="TreeGrafter"/>
</dbReference>
<dbReference type="InterPro" id="IPR029021">
    <property type="entry name" value="Prot-tyrosine_phosphatase-like"/>
</dbReference>
<evidence type="ECO:0000256" key="18">
    <source>
        <dbReference type="ARBA" id="ARBA00048832"/>
    </source>
</evidence>
<dbReference type="InterPro" id="IPR051281">
    <property type="entry name" value="Dual-spec_lipid-protein_phosph"/>
</dbReference>
<evidence type="ECO:0000313" key="24">
    <source>
        <dbReference type="EMBL" id="KAF7489444.1"/>
    </source>
</evidence>
<dbReference type="SMART" id="SM01326">
    <property type="entry name" value="PTEN_C2"/>
    <property type="match status" value="1"/>
</dbReference>
<dbReference type="Pfam" id="PF10409">
    <property type="entry name" value="PTEN_C2"/>
    <property type="match status" value="1"/>
</dbReference>
<dbReference type="EC" id="3.1.3.16" evidence="5"/>
<dbReference type="SUPFAM" id="SSF52799">
    <property type="entry name" value="(Phosphotyrosine protein) phosphatases II"/>
    <property type="match status" value="1"/>
</dbReference>
<dbReference type="Gene3D" id="3.90.190.10">
    <property type="entry name" value="Protein tyrosine phosphatase superfamily"/>
    <property type="match status" value="1"/>
</dbReference>
<evidence type="ECO:0000256" key="2">
    <source>
        <dbReference type="ARBA" id="ARBA00007881"/>
    </source>
</evidence>
<keyword evidence="7" id="KW-0378">Hydrolase</keyword>
<evidence type="ECO:0000259" key="22">
    <source>
        <dbReference type="PROSITE" id="PS51181"/>
    </source>
</evidence>
<evidence type="ECO:0000256" key="6">
    <source>
        <dbReference type="ARBA" id="ARBA00022490"/>
    </source>
</evidence>
<dbReference type="Pfam" id="PF22785">
    <property type="entry name" value="Tc-R-P"/>
    <property type="match status" value="1"/>
</dbReference>
<evidence type="ECO:0000256" key="12">
    <source>
        <dbReference type="ARBA" id="ARBA00034338"/>
    </source>
</evidence>
<dbReference type="InterPro" id="IPR000387">
    <property type="entry name" value="Tyr_Pase_dom"/>
</dbReference>
<dbReference type="PROSITE" id="PS51182">
    <property type="entry name" value="C2_TENSIN"/>
    <property type="match status" value="1"/>
</dbReference>
<keyword evidence="6" id="KW-0963">Cytoplasm</keyword>
<comment type="catalytic activity">
    <reaction evidence="19">
        <text>O-phospho-L-tyrosyl-[protein] + H2O = L-tyrosyl-[protein] + phosphate</text>
        <dbReference type="Rhea" id="RHEA:10684"/>
        <dbReference type="Rhea" id="RHEA-COMP:10136"/>
        <dbReference type="Rhea" id="RHEA-COMP:20101"/>
        <dbReference type="ChEBI" id="CHEBI:15377"/>
        <dbReference type="ChEBI" id="CHEBI:43474"/>
        <dbReference type="ChEBI" id="CHEBI:46858"/>
        <dbReference type="ChEBI" id="CHEBI:61978"/>
        <dbReference type="EC" id="3.1.3.48"/>
    </reaction>
    <physiologicalReaction direction="left-to-right" evidence="19">
        <dbReference type="Rhea" id="RHEA:10685"/>
    </physiologicalReaction>
</comment>
<dbReference type="EnsemblMetazoa" id="SSS_2249s_mrna">
    <property type="protein sequence ID" value="KAF7489444.1"/>
    <property type="gene ID" value="SSS_2249"/>
</dbReference>
<comment type="subcellular location">
    <subcellularLocation>
        <location evidence="1">Cytoplasm</location>
    </subcellularLocation>
</comment>
<dbReference type="CDD" id="cd14509">
    <property type="entry name" value="PTP_PTEN"/>
    <property type="match status" value="1"/>
</dbReference>
<dbReference type="PROSITE" id="PS51181">
    <property type="entry name" value="PPASE_TENSIN"/>
    <property type="match status" value="1"/>
</dbReference>
<feature type="domain" description="Phosphatase tensin-type" evidence="22">
    <location>
        <begin position="14"/>
        <end position="198"/>
    </location>
</feature>
<comment type="catalytic activity">
    <reaction evidence="15">
        <text>1D-myo-inositol 1,3,4,5,6-pentakisphosphate + H2O = 1D-myo-inositol 1,4,5,6-tetrakisphosphate + phosphate</text>
        <dbReference type="Rhea" id="RHEA:77143"/>
        <dbReference type="ChEBI" id="CHEBI:15377"/>
        <dbReference type="ChEBI" id="CHEBI:43474"/>
        <dbReference type="ChEBI" id="CHEBI:57627"/>
        <dbReference type="ChEBI" id="CHEBI:57733"/>
    </reaction>
    <physiologicalReaction direction="left-to-right" evidence="15">
        <dbReference type="Rhea" id="RHEA:77144"/>
    </physiologicalReaction>
</comment>
<dbReference type="EC" id="3.1.3.67" evidence="3"/>
<evidence type="ECO:0000313" key="26">
    <source>
        <dbReference type="Proteomes" id="UP000070412"/>
    </source>
</evidence>
<protein>
    <recommendedName>
        <fullName evidence="12">Phosphatidylinositol 3,4,5-trisphosphate 3-phosphatase and dual-specificity protein phosphatase PTEN</fullName>
        <ecNumber evidence="5">3.1.3.16</ecNumber>
        <ecNumber evidence="4">3.1.3.48</ecNumber>
        <ecNumber evidence="3">3.1.3.67</ecNumber>
    </recommendedName>
    <alternativeName>
        <fullName evidence="16">Inositol polyphosphate 3-phosphatase</fullName>
    </alternativeName>
</protein>
<comment type="catalytic activity">
    <reaction evidence="10">
        <text>1,2-dihexadecanoyl-sn-glycero-3-phospho-(1D-myo-inositol-3,4,5-trisphosphate) + H2O = 1,2-dihexadecanoyl-sn-glycero-3-phospho-(1D-myo-inositol-4,5-bisphosphate) + phosphate</text>
        <dbReference type="Rhea" id="RHEA:43560"/>
        <dbReference type="ChEBI" id="CHEBI:15377"/>
        <dbReference type="ChEBI" id="CHEBI:43474"/>
        <dbReference type="ChEBI" id="CHEBI:83420"/>
        <dbReference type="ChEBI" id="CHEBI:83423"/>
    </reaction>
    <physiologicalReaction direction="left-to-right" evidence="10">
        <dbReference type="Rhea" id="RHEA:43561"/>
    </physiologicalReaction>
</comment>
<evidence type="ECO:0000259" key="21">
    <source>
        <dbReference type="PROSITE" id="PS50056"/>
    </source>
</evidence>
<dbReference type="InterPro" id="IPR035892">
    <property type="entry name" value="C2_domain_sf"/>
</dbReference>
<sequence>MSLGIKEIVSRNKLRYKEDGFDLDLSYIARNIIAMGFPAETLERFYRNSINDVVKFFESKHKNQYKIYNLCSESRRRYDTNRFNRMVVEEYSFQDHNPPPFHKLKPFCESVHNWLQSDANNVAAIHCKAGKGRTGVMICVYLIFAGKCEDSQGRSVTIPNADAALEYYGRQRTRDLKGVTIPSQKRYVHYFDYLVKNSLDYRPVRLRLCSLILTSLPIYFGAGSYTLILNIFRIPKQQIKSYEIEIKKGSKFIIFNLPEELFLTGDIKFEFYVKKIKNEKLFQFCINTFFVGHDTDTYSIQTEFCQKCSNKNAGEDKLTLISNNNLKSDPQSSLLPSTQQSTLISSKSPSNVTNLKNPVIDLSFLALIKSEYQLRPCDCSSPSILSWFLSNNPKSDPYDSSLTNTAKTDYASLNPLFVPLSIRTSVTPSPCVRFTSTPTPAIIKTCHSDSKISVTTSATTTSSSSPCSSTTSSTQSLCKRIISPDCRDSNAKKFHYLILPKSNLDKAYKDKSNKLFPSNFKVILRFATVPENTDDSKSVIKSPLEVISQPTTSTSNTIETCFQHCDDSESERNSSEEDDDTSDLEFTNTINIIEPNTTADCSADRMSSSIKDSDPCDRKSSETTHL</sequence>
<dbReference type="GO" id="GO:0042995">
    <property type="term" value="C:cell projection"/>
    <property type="evidence" value="ECO:0007669"/>
    <property type="project" value="TreeGrafter"/>
</dbReference>
<dbReference type="PROSITE" id="PS00383">
    <property type="entry name" value="TYR_PHOSPHATASE_1"/>
    <property type="match status" value="1"/>
</dbReference>
<evidence type="ECO:0000313" key="25">
    <source>
        <dbReference type="EnsemblMetazoa" id="KAF7489444.1"/>
    </source>
</evidence>
<dbReference type="InterPro" id="IPR014020">
    <property type="entry name" value="Tensin_C2-dom"/>
</dbReference>
<evidence type="ECO:0000256" key="10">
    <source>
        <dbReference type="ARBA" id="ARBA00034256"/>
    </source>
</evidence>
<feature type="domain" description="C2 tensin-type" evidence="23">
    <location>
        <begin position="203"/>
        <end position="529"/>
    </location>
</feature>
<evidence type="ECO:0000256" key="16">
    <source>
        <dbReference type="ARBA" id="ARBA00044309"/>
    </source>
</evidence>
<dbReference type="InterPro" id="IPR016130">
    <property type="entry name" value="Tyr_Pase_AS"/>
</dbReference>
<comment type="catalytic activity">
    <reaction evidence="13">
        <text>1D-myo-inositol 1,3,4,5-tetrakisphosphate + H2O = 1D-myo-inositol 1,4,5-trisphosphate + phosphate</text>
        <dbReference type="Rhea" id="RHEA:77155"/>
        <dbReference type="ChEBI" id="CHEBI:15377"/>
        <dbReference type="ChEBI" id="CHEBI:43474"/>
        <dbReference type="ChEBI" id="CHEBI:57895"/>
        <dbReference type="ChEBI" id="CHEBI:203600"/>
    </reaction>
    <physiologicalReaction direction="left-to-right" evidence="13">
        <dbReference type="Rhea" id="RHEA:77156"/>
    </physiologicalReaction>
</comment>
<dbReference type="GO" id="GO:0048870">
    <property type="term" value="P:cell motility"/>
    <property type="evidence" value="ECO:0007669"/>
    <property type="project" value="TreeGrafter"/>
</dbReference>
<evidence type="ECO:0000259" key="23">
    <source>
        <dbReference type="PROSITE" id="PS51182"/>
    </source>
</evidence>
<dbReference type="GO" id="GO:0016314">
    <property type="term" value="F:phosphatidylinositol-3,4,5-trisphosphate 3-phosphatase activity"/>
    <property type="evidence" value="ECO:0007669"/>
    <property type="project" value="UniProtKB-EC"/>
</dbReference>
<dbReference type="GO" id="GO:0046856">
    <property type="term" value="P:phosphatidylinositol dephosphorylation"/>
    <property type="evidence" value="ECO:0007669"/>
    <property type="project" value="TreeGrafter"/>
</dbReference>
<reference evidence="25" key="3">
    <citation type="submission" date="2022-06" db="UniProtKB">
        <authorList>
            <consortium name="EnsemblMetazoa"/>
        </authorList>
    </citation>
    <scope>IDENTIFICATION</scope>
</reference>
<dbReference type="GO" id="GO:0005829">
    <property type="term" value="C:cytosol"/>
    <property type="evidence" value="ECO:0007669"/>
    <property type="project" value="TreeGrafter"/>
</dbReference>
<evidence type="ECO:0000256" key="19">
    <source>
        <dbReference type="ARBA" id="ARBA00051341"/>
    </source>
</evidence>
<dbReference type="GO" id="GO:0050793">
    <property type="term" value="P:regulation of developmental process"/>
    <property type="evidence" value="ECO:0007669"/>
    <property type="project" value="UniProtKB-ARBA"/>
</dbReference>
<comment type="catalytic activity">
    <reaction evidence="18">
        <text>O-phospho-L-threonyl-[protein] + H2O = L-threonyl-[protein] + phosphate</text>
        <dbReference type="Rhea" id="RHEA:47004"/>
        <dbReference type="Rhea" id="RHEA-COMP:11060"/>
        <dbReference type="Rhea" id="RHEA-COMP:11605"/>
        <dbReference type="ChEBI" id="CHEBI:15377"/>
        <dbReference type="ChEBI" id="CHEBI:30013"/>
        <dbReference type="ChEBI" id="CHEBI:43474"/>
        <dbReference type="ChEBI" id="CHEBI:61977"/>
        <dbReference type="EC" id="3.1.3.16"/>
    </reaction>
    <physiologicalReaction direction="left-to-right" evidence="18">
        <dbReference type="Rhea" id="RHEA:47005"/>
    </physiologicalReaction>
</comment>